<proteinExistence type="predicted"/>
<protein>
    <submittedName>
        <fullName evidence="1">Uncharacterized protein</fullName>
    </submittedName>
</protein>
<dbReference type="GeneID" id="25904859"/>
<dbReference type="Proteomes" id="UP000054560">
    <property type="component" value="Unassembled WGS sequence"/>
</dbReference>
<sequence>MDRCGLPRSCPVHTLDSAGVLAWLEIHCVNCCQTLLTNSPATMWFVDSRLKYCCTLRSECKPHLRAAMQEFYDLPEGLNEQTVLWEDVVGILPQPVDLADVPTFTTLFDKGARGYRSIGVTRRYNMRNILERYLQQYGDWEYARGATQVLHMQSVQPQQHVQYIRDKRTRKELFVLKILKVNSNPESATLDTDQLKKLTIAQRDALLVAEWLEIPLDHLFLKEFRERGTVSPRRSTDNAIAGWYG</sequence>
<accession>A0A0L0G3D9</accession>
<evidence type="ECO:0000313" key="1">
    <source>
        <dbReference type="EMBL" id="KNC83389.1"/>
    </source>
</evidence>
<gene>
    <name evidence="1" type="ORF">SARC_04355</name>
</gene>
<name>A0A0L0G3D9_9EUKA</name>
<reference evidence="1 2" key="1">
    <citation type="submission" date="2011-02" db="EMBL/GenBank/DDBJ databases">
        <title>The Genome Sequence of Sphaeroforma arctica JP610.</title>
        <authorList>
            <consortium name="The Broad Institute Genome Sequencing Platform"/>
            <person name="Russ C."/>
            <person name="Cuomo C."/>
            <person name="Young S.K."/>
            <person name="Zeng Q."/>
            <person name="Gargeya S."/>
            <person name="Alvarado L."/>
            <person name="Berlin A."/>
            <person name="Chapman S.B."/>
            <person name="Chen Z."/>
            <person name="Freedman E."/>
            <person name="Gellesch M."/>
            <person name="Goldberg J."/>
            <person name="Griggs A."/>
            <person name="Gujja S."/>
            <person name="Heilman E."/>
            <person name="Heiman D."/>
            <person name="Howarth C."/>
            <person name="Mehta T."/>
            <person name="Neiman D."/>
            <person name="Pearson M."/>
            <person name="Roberts A."/>
            <person name="Saif S."/>
            <person name="Shea T."/>
            <person name="Shenoy N."/>
            <person name="Sisk P."/>
            <person name="Stolte C."/>
            <person name="Sykes S."/>
            <person name="White J."/>
            <person name="Yandava C."/>
            <person name="Burger G."/>
            <person name="Gray M.W."/>
            <person name="Holland P.W.H."/>
            <person name="King N."/>
            <person name="Lang F.B.F."/>
            <person name="Roger A.J."/>
            <person name="Ruiz-Trillo I."/>
            <person name="Haas B."/>
            <person name="Nusbaum C."/>
            <person name="Birren B."/>
        </authorList>
    </citation>
    <scope>NUCLEOTIDE SEQUENCE [LARGE SCALE GENOMIC DNA]</scope>
    <source>
        <strain evidence="1 2">JP610</strain>
    </source>
</reference>
<organism evidence="1 2">
    <name type="scientific">Sphaeroforma arctica JP610</name>
    <dbReference type="NCBI Taxonomy" id="667725"/>
    <lineage>
        <taxon>Eukaryota</taxon>
        <taxon>Ichthyosporea</taxon>
        <taxon>Ichthyophonida</taxon>
        <taxon>Sphaeroforma</taxon>
    </lineage>
</organism>
<keyword evidence="2" id="KW-1185">Reference proteome</keyword>
<dbReference type="AlphaFoldDB" id="A0A0L0G3D9"/>
<dbReference type="RefSeq" id="XP_014157291.1">
    <property type="nucleotide sequence ID" value="XM_014301816.1"/>
</dbReference>
<evidence type="ECO:0000313" key="2">
    <source>
        <dbReference type="Proteomes" id="UP000054560"/>
    </source>
</evidence>
<dbReference type="EMBL" id="KQ241837">
    <property type="protein sequence ID" value="KNC83389.1"/>
    <property type="molecule type" value="Genomic_DNA"/>
</dbReference>